<comment type="caution">
    <text evidence="2">The sequence shown here is derived from an EMBL/GenBank/DDBJ whole genome shotgun (WGS) entry which is preliminary data.</text>
</comment>
<evidence type="ECO:0000259" key="1">
    <source>
        <dbReference type="Pfam" id="PF01833"/>
    </source>
</evidence>
<keyword evidence="3" id="KW-1185">Reference proteome</keyword>
<dbReference type="PROSITE" id="PS51257">
    <property type="entry name" value="PROKAR_LIPOPROTEIN"/>
    <property type="match status" value="1"/>
</dbReference>
<feature type="domain" description="IPT/TIG" evidence="1">
    <location>
        <begin position="41"/>
        <end position="116"/>
    </location>
</feature>
<name>A0ABS3YXR1_9BACT</name>
<organism evidence="2 3">
    <name type="scientific">Niastella soli</name>
    <dbReference type="NCBI Taxonomy" id="2821487"/>
    <lineage>
        <taxon>Bacteria</taxon>
        <taxon>Pseudomonadati</taxon>
        <taxon>Bacteroidota</taxon>
        <taxon>Chitinophagia</taxon>
        <taxon>Chitinophagales</taxon>
        <taxon>Chitinophagaceae</taxon>
        <taxon>Niastella</taxon>
    </lineage>
</organism>
<dbReference type="Gene3D" id="2.60.120.430">
    <property type="entry name" value="Galactose-binding lectin"/>
    <property type="match status" value="1"/>
</dbReference>
<dbReference type="InterPro" id="IPR013783">
    <property type="entry name" value="Ig-like_fold"/>
</dbReference>
<dbReference type="InterPro" id="IPR002909">
    <property type="entry name" value="IPT_dom"/>
</dbReference>
<proteinExistence type="predicted"/>
<dbReference type="InterPro" id="IPR014756">
    <property type="entry name" value="Ig_E-set"/>
</dbReference>
<reference evidence="2 3" key="1">
    <citation type="submission" date="2021-03" db="EMBL/GenBank/DDBJ databases">
        <title>Assistant Professor.</title>
        <authorList>
            <person name="Huq M.A."/>
        </authorList>
    </citation>
    <scope>NUCLEOTIDE SEQUENCE [LARGE SCALE GENOMIC DNA]</scope>
    <source>
        <strain evidence="2 3">MAH-29</strain>
    </source>
</reference>
<dbReference type="Proteomes" id="UP000677244">
    <property type="component" value="Unassembled WGS sequence"/>
</dbReference>
<dbReference type="EMBL" id="JAGHKO010000005">
    <property type="protein sequence ID" value="MBO9202712.1"/>
    <property type="molecule type" value="Genomic_DNA"/>
</dbReference>
<dbReference type="SUPFAM" id="SSF81296">
    <property type="entry name" value="E set domains"/>
    <property type="match status" value="2"/>
</dbReference>
<sequence length="366" mass="39383">MKKFIHYKFPVICFIAATVVVTLYACKKDKDGSPDTKAGNPVATSLTPSTAAGGTLLTLTGTGLGQMQKIVFDRDSVPAPFYSTLNTESAVVFRVPDTISGGPQNIVLTNSDGKTLLVPFTGLAYPKVLEVSDYGFAAGTNLELTGVNLEDVNKVVIEGTTDAATIVSKSKKKLVIAMPATSIVRAKLAVSNPTGTTITTHEFVYKPNNFIIFDDDFGTAAAYGGNIQSWSWDCNPVKSTSIKSRGGAAVMQAEYTKANGGLSLFLGCNWKDPNSTFNMFFPATFLTFWAYTEGDDAKINIMPDGPWSGPNKAATASGKLSITVPKGKWTYFRLPVDFIKGDYSRLNLQIDGGPKTVYFDEMLMVK</sequence>
<evidence type="ECO:0000313" key="3">
    <source>
        <dbReference type="Proteomes" id="UP000677244"/>
    </source>
</evidence>
<accession>A0ABS3YXR1</accession>
<protein>
    <submittedName>
        <fullName evidence="2">IPT/TIG domain-containing protein</fullName>
    </submittedName>
</protein>
<evidence type="ECO:0000313" key="2">
    <source>
        <dbReference type="EMBL" id="MBO9202712.1"/>
    </source>
</evidence>
<gene>
    <name evidence="2" type="ORF">J7I42_20655</name>
</gene>
<dbReference type="Gene3D" id="2.60.40.10">
    <property type="entry name" value="Immunoglobulins"/>
    <property type="match status" value="2"/>
</dbReference>
<dbReference type="RefSeq" id="WP_209140767.1">
    <property type="nucleotide sequence ID" value="NZ_JAGHKO010000005.1"/>
</dbReference>
<dbReference type="Pfam" id="PF01833">
    <property type="entry name" value="TIG"/>
    <property type="match status" value="1"/>
</dbReference>